<dbReference type="Pfam" id="PF11137">
    <property type="entry name" value="DUF2909"/>
    <property type="match status" value="1"/>
</dbReference>
<accession>A0AA37RVB1</accession>
<reference evidence="2" key="2">
    <citation type="submission" date="2023-01" db="EMBL/GenBank/DDBJ databases">
        <title>Draft genome sequence of Paraferrimonas sedimenticola strain NBRC 101628.</title>
        <authorList>
            <person name="Sun Q."/>
            <person name="Mori K."/>
        </authorList>
    </citation>
    <scope>NUCLEOTIDE SEQUENCE</scope>
    <source>
        <strain evidence="2">NBRC 101628</strain>
    </source>
</reference>
<dbReference type="InterPro" id="IPR021313">
    <property type="entry name" value="DUF2909"/>
</dbReference>
<evidence type="ECO:0000256" key="1">
    <source>
        <dbReference type="SAM" id="Phobius"/>
    </source>
</evidence>
<organism evidence="2 3">
    <name type="scientific">Paraferrimonas sedimenticola</name>
    <dbReference type="NCBI Taxonomy" id="375674"/>
    <lineage>
        <taxon>Bacteria</taxon>
        <taxon>Pseudomonadati</taxon>
        <taxon>Pseudomonadota</taxon>
        <taxon>Gammaproteobacteria</taxon>
        <taxon>Alteromonadales</taxon>
        <taxon>Ferrimonadaceae</taxon>
        <taxon>Paraferrimonas</taxon>
    </lineage>
</organism>
<feature type="transmembrane region" description="Helical" evidence="1">
    <location>
        <begin position="6"/>
        <end position="27"/>
    </location>
</feature>
<evidence type="ECO:0000313" key="3">
    <source>
        <dbReference type="Proteomes" id="UP001161422"/>
    </source>
</evidence>
<evidence type="ECO:0008006" key="4">
    <source>
        <dbReference type="Google" id="ProtNLM"/>
    </source>
</evidence>
<dbReference type="RefSeq" id="WP_095506518.1">
    <property type="nucleotide sequence ID" value="NZ_BSNC01000003.1"/>
</dbReference>
<dbReference type="AlphaFoldDB" id="A0AA37RVB1"/>
<keyword evidence="1" id="KW-0812">Transmembrane</keyword>
<sequence>MLVFKLLIIGLLLVIVFSLGQALFAMLKGNRNHSMTRHLGRRVAFSAVVILLLLLAMALGLVQPNPRPY</sequence>
<dbReference type="EMBL" id="BSNC01000003">
    <property type="protein sequence ID" value="GLP95955.1"/>
    <property type="molecule type" value="Genomic_DNA"/>
</dbReference>
<keyword evidence="1" id="KW-1133">Transmembrane helix</keyword>
<evidence type="ECO:0000313" key="2">
    <source>
        <dbReference type="EMBL" id="GLP95955.1"/>
    </source>
</evidence>
<keyword evidence="3" id="KW-1185">Reference proteome</keyword>
<keyword evidence="1" id="KW-0472">Membrane</keyword>
<protein>
    <recommendedName>
        <fullName evidence="4">DUF2909 domain-containing protein</fullName>
    </recommendedName>
</protein>
<proteinExistence type="predicted"/>
<reference evidence="2" key="1">
    <citation type="journal article" date="2014" name="Int. J. Syst. Evol. Microbiol.">
        <title>Complete genome sequence of Corynebacterium casei LMG S-19264T (=DSM 44701T), isolated from a smear-ripened cheese.</title>
        <authorList>
            <consortium name="US DOE Joint Genome Institute (JGI-PGF)"/>
            <person name="Walter F."/>
            <person name="Albersmeier A."/>
            <person name="Kalinowski J."/>
            <person name="Ruckert C."/>
        </authorList>
    </citation>
    <scope>NUCLEOTIDE SEQUENCE</scope>
    <source>
        <strain evidence="2">NBRC 101628</strain>
    </source>
</reference>
<name>A0AA37RVB1_9GAMM</name>
<comment type="caution">
    <text evidence="2">The sequence shown here is derived from an EMBL/GenBank/DDBJ whole genome shotgun (WGS) entry which is preliminary data.</text>
</comment>
<gene>
    <name evidence="2" type="ORF">GCM10007895_12610</name>
</gene>
<dbReference type="Proteomes" id="UP001161422">
    <property type="component" value="Unassembled WGS sequence"/>
</dbReference>
<feature type="transmembrane region" description="Helical" evidence="1">
    <location>
        <begin position="39"/>
        <end position="62"/>
    </location>
</feature>